<dbReference type="SUPFAM" id="SSF51679">
    <property type="entry name" value="Bacterial luciferase-like"/>
    <property type="match status" value="1"/>
</dbReference>
<dbReference type="InterPro" id="IPR036661">
    <property type="entry name" value="Luciferase-like_sf"/>
</dbReference>
<organism evidence="2 3">
    <name type="scientific">Candidatus Litorirhabdus singularis</name>
    <dbReference type="NCBI Taxonomy" id="2518993"/>
    <lineage>
        <taxon>Bacteria</taxon>
        <taxon>Pseudomonadati</taxon>
        <taxon>Pseudomonadota</taxon>
        <taxon>Gammaproteobacteria</taxon>
        <taxon>Cellvibrionales</taxon>
        <taxon>Halieaceae</taxon>
        <taxon>Candidatus Litorirhabdus</taxon>
    </lineage>
</organism>
<evidence type="ECO:0000259" key="1">
    <source>
        <dbReference type="Pfam" id="PF00296"/>
    </source>
</evidence>
<dbReference type="Proteomes" id="UP001143362">
    <property type="component" value="Unassembled WGS sequence"/>
</dbReference>
<gene>
    <name evidence="2" type="ORF">EYC98_16105</name>
</gene>
<dbReference type="EMBL" id="SHNN01000003">
    <property type="protein sequence ID" value="MCX2982388.1"/>
    <property type="molecule type" value="Genomic_DNA"/>
</dbReference>
<accession>A0ABT3TJ91</accession>
<keyword evidence="2" id="KW-0560">Oxidoreductase</keyword>
<dbReference type="Pfam" id="PF00296">
    <property type="entry name" value="Bac_luciferase"/>
    <property type="match status" value="1"/>
</dbReference>
<dbReference type="PANTHER" id="PTHR30011">
    <property type="entry name" value="ALKANESULFONATE MONOOXYGENASE-RELATED"/>
    <property type="match status" value="1"/>
</dbReference>
<protein>
    <submittedName>
        <fullName evidence="2">TIGR03619 family F420-dependent LLM class oxidoreductase</fullName>
        <ecNumber evidence="2">1.-.-.-</ecNumber>
    </submittedName>
</protein>
<comment type="caution">
    <text evidence="2">The sequence shown here is derived from an EMBL/GenBank/DDBJ whole genome shotgun (WGS) entry which is preliminary data.</text>
</comment>
<name>A0ABT3TJ91_9GAMM</name>
<dbReference type="GO" id="GO:0016491">
    <property type="term" value="F:oxidoreductase activity"/>
    <property type="evidence" value="ECO:0007669"/>
    <property type="project" value="UniProtKB-KW"/>
</dbReference>
<dbReference type="RefSeq" id="WP_279246413.1">
    <property type="nucleotide sequence ID" value="NZ_SHNN01000003.1"/>
</dbReference>
<dbReference type="InterPro" id="IPR019921">
    <property type="entry name" value="Lucif-like_OxRdtase_Rv2161c"/>
</dbReference>
<dbReference type="InterPro" id="IPR011251">
    <property type="entry name" value="Luciferase-like_dom"/>
</dbReference>
<proteinExistence type="predicted"/>
<dbReference type="Gene3D" id="3.20.20.30">
    <property type="entry name" value="Luciferase-like domain"/>
    <property type="match status" value="1"/>
</dbReference>
<evidence type="ECO:0000313" key="3">
    <source>
        <dbReference type="Proteomes" id="UP001143362"/>
    </source>
</evidence>
<dbReference type="PANTHER" id="PTHR30011:SF32">
    <property type="entry name" value="CONSERVED PROTEIN"/>
    <property type="match status" value="1"/>
</dbReference>
<dbReference type="InterPro" id="IPR051260">
    <property type="entry name" value="Diverse_substr_monoxygenases"/>
</dbReference>
<dbReference type="EC" id="1.-.-.-" evidence="2"/>
<keyword evidence="3" id="KW-1185">Reference proteome</keyword>
<evidence type="ECO:0000313" key="2">
    <source>
        <dbReference type="EMBL" id="MCX2982388.1"/>
    </source>
</evidence>
<sequence length="312" mass="33316">MKIGLCLPQLGPHTSAAVVSDFAVQAEALGFDSLWVQEHLFYPQPALGYAGSADIPWPQPYAQLLSPLELLSFVAGVTGSIGLGTSILVTAYHRPLALAKQAATIDVLSGGRFQLGLGLGWSEQEYALMDTPFSSRGPRSRDFIRALQACLGPDPVAYEGPFFSIPECLTSPKPVTGKIPLISGFWSEAGLRRTAEYCDAWMPAGLDLDAAVGGLRAINNMAQSEFGRPPLELIYRVFCSPQLPGLAPVSAGPMQPDWCGSIEDLSRQVEQARAAGVSELILDTSFFADNPGPEGWLAQPEFFAPLAAVAHN</sequence>
<dbReference type="NCBIfam" id="TIGR03619">
    <property type="entry name" value="F420_Rv2161c"/>
    <property type="match status" value="1"/>
</dbReference>
<reference evidence="2" key="1">
    <citation type="submission" date="2019-02" db="EMBL/GenBank/DDBJ databases">
        <authorList>
            <person name="Li S.-H."/>
        </authorList>
    </citation>
    <scope>NUCLEOTIDE SEQUENCE</scope>
    <source>
        <strain evidence="2">IMCC14734</strain>
    </source>
</reference>
<feature type="domain" description="Luciferase-like" evidence="1">
    <location>
        <begin position="15"/>
        <end position="239"/>
    </location>
</feature>